<dbReference type="AlphaFoldDB" id="A0A9R0IVG3"/>
<dbReference type="PANTHER" id="PTHR31692:SF56">
    <property type="entry name" value="EXPANSIN-B2-RELATED"/>
    <property type="match status" value="1"/>
</dbReference>
<keyword evidence="4" id="KW-1133">Transmembrane helix</keyword>
<dbReference type="OrthoDB" id="406505at2759"/>
<protein>
    <submittedName>
        <fullName evidence="8">Expansin-B2</fullName>
    </submittedName>
</protein>
<reference evidence="7" key="1">
    <citation type="journal article" date="2021" name="Nat. Commun.">
        <title>Genomic analyses provide insights into spinach domestication and the genetic basis of agronomic traits.</title>
        <authorList>
            <person name="Cai X."/>
            <person name="Sun X."/>
            <person name="Xu C."/>
            <person name="Sun H."/>
            <person name="Wang X."/>
            <person name="Ge C."/>
            <person name="Zhang Z."/>
            <person name="Wang Q."/>
            <person name="Fei Z."/>
            <person name="Jiao C."/>
            <person name="Wang Q."/>
        </authorList>
    </citation>
    <scope>NUCLEOTIDE SEQUENCE [LARGE SCALE GENOMIC DNA]</scope>
    <source>
        <strain evidence="7">cv. Varoflay</strain>
    </source>
</reference>
<dbReference type="SUPFAM" id="SSF50685">
    <property type="entry name" value="Barwin-like endoglucanases"/>
    <property type="match status" value="1"/>
</dbReference>
<dbReference type="Pfam" id="PF03330">
    <property type="entry name" value="DPBB_1"/>
    <property type="match status" value="1"/>
</dbReference>
<dbReference type="Gene3D" id="2.40.40.10">
    <property type="entry name" value="RlpA-like domain"/>
    <property type="match status" value="1"/>
</dbReference>
<dbReference type="InterPro" id="IPR009009">
    <property type="entry name" value="RlpA-like_DPBB"/>
</dbReference>
<dbReference type="PRINTS" id="PR00829">
    <property type="entry name" value="LOLP1ALLERGN"/>
</dbReference>
<gene>
    <name evidence="8" type="primary">LOC110795385</name>
</gene>
<dbReference type="InterPro" id="IPR036908">
    <property type="entry name" value="RlpA-like_sf"/>
</dbReference>
<evidence type="ECO:0000313" key="7">
    <source>
        <dbReference type="Proteomes" id="UP000813463"/>
    </source>
</evidence>
<evidence type="ECO:0000256" key="2">
    <source>
        <dbReference type="ARBA" id="ARBA00022525"/>
    </source>
</evidence>
<dbReference type="GeneID" id="110795385"/>
<dbReference type="PRINTS" id="PR01225">
    <property type="entry name" value="EXPANSNFAMLY"/>
</dbReference>
<evidence type="ECO:0000256" key="1">
    <source>
        <dbReference type="ARBA" id="ARBA00004613"/>
    </source>
</evidence>
<evidence type="ECO:0000259" key="6">
    <source>
        <dbReference type="PROSITE" id="PS50843"/>
    </source>
</evidence>
<dbReference type="Proteomes" id="UP000813463">
    <property type="component" value="Chromosome 1"/>
</dbReference>
<evidence type="ECO:0000256" key="3">
    <source>
        <dbReference type="RuleBase" id="RU003460"/>
    </source>
</evidence>
<reference evidence="8" key="2">
    <citation type="submission" date="2025-08" db="UniProtKB">
        <authorList>
            <consortium name="RefSeq"/>
        </authorList>
    </citation>
    <scope>IDENTIFICATION</scope>
    <source>
        <tissue evidence="8">Leaf</tissue>
    </source>
</reference>
<keyword evidence="7" id="KW-1185">Reference proteome</keyword>
<dbReference type="InterPro" id="IPR005795">
    <property type="entry name" value="LolPI"/>
</dbReference>
<dbReference type="InterPro" id="IPR036749">
    <property type="entry name" value="Expansin_CBD_sf"/>
</dbReference>
<dbReference type="Gene3D" id="2.60.40.760">
    <property type="entry name" value="Expansin, cellulose-binding-like domain"/>
    <property type="match status" value="1"/>
</dbReference>
<dbReference type="PROSITE" id="PS50843">
    <property type="entry name" value="EXPANSIN_CBD"/>
    <property type="match status" value="1"/>
</dbReference>
<dbReference type="GO" id="GO:0005576">
    <property type="term" value="C:extracellular region"/>
    <property type="evidence" value="ECO:0007669"/>
    <property type="project" value="UniProtKB-SubCell"/>
</dbReference>
<dbReference type="Pfam" id="PF01357">
    <property type="entry name" value="Expansin_C"/>
    <property type="match status" value="1"/>
</dbReference>
<evidence type="ECO:0000313" key="8">
    <source>
        <dbReference type="RefSeq" id="XP_021856081.1"/>
    </source>
</evidence>
<organism evidence="7 8">
    <name type="scientific">Spinacia oleracea</name>
    <name type="common">Spinach</name>
    <dbReference type="NCBI Taxonomy" id="3562"/>
    <lineage>
        <taxon>Eukaryota</taxon>
        <taxon>Viridiplantae</taxon>
        <taxon>Streptophyta</taxon>
        <taxon>Embryophyta</taxon>
        <taxon>Tracheophyta</taxon>
        <taxon>Spermatophyta</taxon>
        <taxon>Magnoliopsida</taxon>
        <taxon>eudicotyledons</taxon>
        <taxon>Gunneridae</taxon>
        <taxon>Pentapetalae</taxon>
        <taxon>Caryophyllales</taxon>
        <taxon>Chenopodiaceae</taxon>
        <taxon>Chenopodioideae</taxon>
        <taxon>Anserineae</taxon>
        <taxon>Spinacia</taxon>
    </lineage>
</organism>
<sequence>MVYISYELEAEAGSSEREEENDLDIGIVSVAAHPWHDLDIVIISANTCPEVLKIAVVIALAILLSFIMVILNLICLVFAILVDTSHCFNTKVVNVSSINSNWSPGGATWYGSPTGAGSNGGACGYSESVERPPFSAMISAGGSSIYESGEGCGVCYEVKCSENKACSGQEVSVTIPDECPGCPSDMPHFDLSGKAFGALAKHGLADQLRNDGVVRIQYKRVKCNYPGVAVAVKVDSGSNPYHFASIIEYADGEGIKSVKLKQQSGEWMSMQRSWGALWALNAGIVLQPPFSLQLTDAKSGDTLTLYNVIPQGWIPGQTYRSHVNFNNYYMI</sequence>
<dbReference type="RefSeq" id="XP_021856081.1">
    <property type="nucleotide sequence ID" value="XM_022000389.1"/>
</dbReference>
<keyword evidence="4" id="KW-0472">Membrane</keyword>
<dbReference type="KEGG" id="soe:110795385"/>
<dbReference type="SMART" id="SM00837">
    <property type="entry name" value="DPBB_1"/>
    <property type="match status" value="1"/>
</dbReference>
<dbReference type="CDD" id="cd22275">
    <property type="entry name" value="DPBB_EXPB_N"/>
    <property type="match status" value="1"/>
</dbReference>
<name>A0A9R0IVG3_SPIOL</name>
<dbReference type="PROSITE" id="PS50842">
    <property type="entry name" value="EXPANSIN_EG45"/>
    <property type="match status" value="1"/>
</dbReference>
<comment type="subcellular location">
    <subcellularLocation>
        <location evidence="1">Secreted</location>
    </subcellularLocation>
</comment>
<feature type="domain" description="Expansin-like EG45" evidence="5">
    <location>
        <begin position="120"/>
        <end position="228"/>
    </location>
</feature>
<dbReference type="GO" id="GO:0009653">
    <property type="term" value="P:anatomical structure morphogenesis"/>
    <property type="evidence" value="ECO:0007669"/>
    <property type="project" value="UniProtKB-ARBA"/>
</dbReference>
<dbReference type="PANTHER" id="PTHR31692">
    <property type="entry name" value="EXPANSIN-B3"/>
    <property type="match status" value="1"/>
</dbReference>
<feature type="domain" description="Expansin-like CBD" evidence="6">
    <location>
        <begin position="241"/>
        <end position="321"/>
    </location>
</feature>
<dbReference type="InterPro" id="IPR007112">
    <property type="entry name" value="Expansin/allergen_DPBB_dom"/>
</dbReference>
<dbReference type="InterPro" id="IPR007118">
    <property type="entry name" value="Expan_Lol_pI"/>
</dbReference>
<accession>A0A9R0IVG3</accession>
<evidence type="ECO:0000259" key="5">
    <source>
        <dbReference type="PROSITE" id="PS50842"/>
    </source>
</evidence>
<evidence type="ECO:0000256" key="4">
    <source>
        <dbReference type="SAM" id="Phobius"/>
    </source>
</evidence>
<dbReference type="InterPro" id="IPR007117">
    <property type="entry name" value="Expansin_CBD"/>
</dbReference>
<keyword evidence="4" id="KW-0812">Transmembrane</keyword>
<proteinExistence type="inferred from homology"/>
<keyword evidence="2" id="KW-0964">Secreted</keyword>
<comment type="similarity">
    <text evidence="3">Belongs to the expansin family.</text>
</comment>
<dbReference type="SUPFAM" id="SSF49590">
    <property type="entry name" value="PHL pollen allergen"/>
    <property type="match status" value="1"/>
</dbReference>
<feature type="transmembrane region" description="Helical" evidence="4">
    <location>
        <begin position="54"/>
        <end position="82"/>
    </location>
</feature>